<evidence type="ECO:0000256" key="1">
    <source>
        <dbReference type="ARBA" id="ARBA00022603"/>
    </source>
</evidence>
<dbReference type="AlphaFoldDB" id="C8X9M5"/>
<dbReference type="GO" id="GO:0008168">
    <property type="term" value="F:methyltransferase activity"/>
    <property type="evidence" value="ECO:0007669"/>
    <property type="project" value="UniProtKB-KW"/>
</dbReference>
<dbReference type="KEGG" id="nml:Namu_2838"/>
<dbReference type="CDD" id="cd02440">
    <property type="entry name" value="AdoMet_MTases"/>
    <property type="match status" value="1"/>
</dbReference>
<dbReference type="PANTHER" id="PTHR43464">
    <property type="entry name" value="METHYLTRANSFERASE"/>
    <property type="match status" value="1"/>
</dbReference>
<dbReference type="EMBL" id="CP001737">
    <property type="protein sequence ID" value="ACV79183.1"/>
    <property type="molecule type" value="Genomic_DNA"/>
</dbReference>
<dbReference type="OrthoDB" id="5174037at2"/>
<dbReference type="RefSeq" id="WP_015748062.1">
    <property type="nucleotide sequence ID" value="NC_013235.1"/>
</dbReference>
<evidence type="ECO:0000256" key="2">
    <source>
        <dbReference type="ARBA" id="ARBA00022679"/>
    </source>
</evidence>
<reference evidence="6" key="1">
    <citation type="submission" date="2009-09" db="EMBL/GenBank/DDBJ databases">
        <title>The complete genome of Nakamurella multipartita DSM 44233.</title>
        <authorList>
            <consortium name="US DOE Joint Genome Institute (JGI-PGF)"/>
            <person name="Lucas S."/>
            <person name="Copeland A."/>
            <person name="Lapidus A."/>
            <person name="Glavina del Rio T."/>
            <person name="Dalin E."/>
            <person name="Tice H."/>
            <person name="Bruce D."/>
            <person name="Goodwin L."/>
            <person name="Pitluck S."/>
            <person name="Kyrpides N."/>
            <person name="Mavromatis K."/>
            <person name="Ivanova N."/>
            <person name="Ovchinnikova G."/>
            <person name="Sims D."/>
            <person name="Meincke L."/>
            <person name="Brettin T."/>
            <person name="Detter J.C."/>
            <person name="Han C."/>
            <person name="Larimer F."/>
            <person name="Land M."/>
            <person name="Hauser L."/>
            <person name="Markowitz V."/>
            <person name="Cheng J.-F."/>
            <person name="Hugenholtz P."/>
            <person name="Woyke T."/>
            <person name="Wu D."/>
            <person name="Klenk H.-P."/>
            <person name="Eisen J.A."/>
        </authorList>
    </citation>
    <scope>NUCLEOTIDE SEQUENCE [LARGE SCALE GENOMIC DNA]</scope>
    <source>
        <strain evidence="6">ATCC 700099 / DSM 44233 / CIP 104796 / JCM 9543 / NBRC 105858 / Y-104</strain>
    </source>
</reference>
<dbReference type="Gene3D" id="3.40.50.150">
    <property type="entry name" value="Vaccinia Virus protein VP39"/>
    <property type="match status" value="1"/>
</dbReference>
<protein>
    <submittedName>
        <fullName evidence="5">Methyltransferase type 11</fullName>
    </submittedName>
</protein>
<dbReference type="Pfam" id="PF13847">
    <property type="entry name" value="Methyltransf_31"/>
    <property type="match status" value="1"/>
</dbReference>
<accession>C8X9M5</accession>
<evidence type="ECO:0000259" key="4">
    <source>
        <dbReference type="Pfam" id="PF13847"/>
    </source>
</evidence>
<reference evidence="5 6" key="2">
    <citation type="journal article" date="2010" name="Stand. Genomic Sci.">
        <title>Complete genome sequence of Nakamurella multipartita type strain (Y-104).</title>
        <authorList>
            <person name="Tice H."/>
            <person name="Mayilraj S."/>
            <person name="Sims D."/>
            <person name="Lapidus A."/>
            <person name="Nolan M."/>
            <person name="Lucas S."/>
            <person name="Glavina Del Rio T."/>
            <person name="Copeland A."/>
            <person name="Cheng J.F."/>
            <person name="Meincke L."/>
            <person name="Bruce D."/>
            <person name="Goodwin L."/>
            <person name="Pitluck S."/>
            <person name="Ivanova N."/>
            <person name="Mavromatis K."/>
            <person name="Ovchinnikova G."/>
            <person name="Pati A."/>
            <person name="Chen A."/>
            <person name="Palaniappan K."/>
            <person name="Land M."/>
            <person name="Hauser L."/>
            <person name="Chang Y.J."/>
            <person name="Jeffries C.D."/>
            <person name="Detter J.C."/>
            <person name="Brettin T."/>
            <person name="Rohde M."/>
            <person name="Goker M."/>
            <person name="Bristow J."/>
            <person name="Eisen J.A."/>
            <person name="Markowitz V."/>
            <person name="Hugenholtz P."/>
            <person name="Kyrpides N.C."/>
            <person name="Klenk H.P."/>
            <person name="Chen F."/>
        </authorList>
    </citation>
    <scope>NUCLEOTIDE SEQUENCE [LARGE SCALE GENOMIC DNA]</scope>
    <source>
        <strain evidence="6">ATCC 700099 / DSM 44233 / CIP 104796 / JCM 9543 / NBRC 105858 / Y-104</strain>
    </source>
</reference>
<gene>
    <name evidence="5" type="ordered locus">Namu_2838</name>
</gene>
<sequence>MTDWDGAGYERISGLQRRLARATLGQLSLAGDERVLDVGCGDGYITRAIAARLPGGSVLGLDASPRMIAAARSHADPPGARVAFEVGDVLGLTAVDEFDVVVSFNALHWVADQVAALTAIGRATRPAGRVVVQQVCAGPRRSLEATAMAVCHTQAWSAFFSGFGAPFVHVDPRRYADLAAAAGLRVTDQQVEDIRWDFGSRAAFTDWCTVGFADWTGRLPPDRVADWVQAVVEAYQQQVGEPGVFRFLQLRAELVPSTIRGSGT</sequence>
<dbReference type="eggNOG" id="COG4106">
    <property type="taxonomic scope" value="Bacteria"/>
</dbReference>
<evidence type="ECO:0000313" key="6">
    <source>
        <dbReference type="Proteomes" id="UP000002218"/>
    </source>
</evidence>
<dbReference type="PANTHER" id="PTHR43464:SF19">
    <property type="entry name" value="UBIQUINONE BIOSYNTHESIS O-METHYLTRANSFERASE, MITOCHONDRIAL"/>
    <property type="match status" value="1"/>
</dbReference>
<dbReference type="STRING" id="479431.Namu_2838"/>
<feature type="domain" description="Methyltransferase" evidence="4">
    <location>
        <begin position="32"/>
        <end position="142"/>
    </location>
</feature>
<keyword evidence="6" id="KW-1185">Reference proteome</keyword>
<name>C8X9M5_NAKMY</name>
<dbReference type="HOGENOM" id="CLU_037990_5_0_11"/>
<organism evidence="5 6">
    <name type="scientific">Nakamurella multipartita (strain ATCC 700099 / DSM 44233 / CIP 104796 / JCM 9543 / NBRC 105858 / Y-104)</name>
    <name type="common">Microsphaera multipartita</name>
    <dbReference type="NCBI Taxonomy" id="479431"/>
    <lineage>
        <taxon>Bacteria</taxon>
        <taxon>Bacillati</taxon>
        <taxon>Actinomycetota</taxon>
        <taxon>Actinomycetes</taxon>
        <taxon>Nakamurellales</taxon>
        <taxon>Nakamurellaceae</taxon>
        <taxon>Nakamurella</taxon>
    </lineage>
</organism>
<evidence type="ECO:0000256" key="3">
    <source>
        <dbReference type="ARBA" id="ARBA00022691"/>
    </source>
</evidence>
<dbReference type="SUPFAM" id="SSF53335">
    <property type="entry name" value="S-adenosyl-L-methionine-dependent methyltransferases"/>
    <property type="match status" value="1"/>
</dbReference>
<dbReference type="FunCoup" id="C8X9M5">
    <property type="interactions" value="2"/>
</dbReference>
<keyword evidence="1 5" id="KW-0489">Methyltransferase</keyword>
<dbReference type="InterPro" id="IPR025714">
    <property type="entry name" value="Methyltranfer_dom"/>
</dbReference>
<evidence type="ECO:0000313" key="5">
    <source>
        <dbReference type="EMBL" id="ACV79183.1"/>
    </source>
</evidence>
<keyword evidence="3" id="KW-0949">S-adenosyl-L-methionine</keyword>
<dbReference type="GO" id="GO:0032259">
    <property type="term" value="P:methylation"/>
    <property type="evidence" value="ECO:0007669"/>
    <property type="project" value="UniProtKB-KW"/>
</dbReference>
<dbReference type="InterPro" id="IPR029063">
    <property type="entry name" value="SAM-dependent_MTases_sf"/>
</dbReference>
<dbReference type="Proteomes" id="UP000002218">
    <property type="component" value="Chromosome"/>
</dbReference>
<proteinExistence type="predicted"/>
<dbReference type="InParanoid" id="C8X9M5"/>
<keyword evidence="2 5" id="KW-0808">Transferase</keyword>